<keyword evidence="1" id="KW-0472">Membrane</keyword>
<keyword evidence="1" id="KW-1133">Transmembrane helix</keyword>
<organism evidence="2">
    <name type="scientific">Fusobacterium animalis</name>
    <dbReference type="NCBI Taxonomy" id="76859"/>
    <lineage>
        <taxon>Bacteria</taxon>
        <taxon>Fusobacteriati</taxon>
        <taxon>Fusobacteriota</taxon>
        <taxon>Fusobacteriia</taxon>
        <taxon>Fusobacteriales</taxon>
        <taxon>Fusobacteriaceae</taxon>
        <taxon>Fusobacterium</taxon>
    </lineage>
</organism>
<evidence type="ECO:0000313" key="3">
    <source>
        <dbReference type="Proteomes" id="UP000063147"/>
    </source>
</evidence>
<dbReference type="PATRIC" id="fig|76859.3.peg.347"/>
<reference evidence="2 3" key="1">
    <citation type="submission" date="2015-09" db="EMBL/GenBank/DDBJ databases">
        <authorList>
            <person name="Jackson K.R."/>
            <person name="Lunt B.L."/>
            <person name="Fisher J.N.B."/>
            <person name="Gardner A.V."/>
            <person name="Bailey M.E."/>
            <person name="Deus L.M."/>
            <person name="Earl A.S."/>
            <person name="Gibby P.D."/>
            <person name="Hartmann K.A."/>
            <person name="Liu J.E."/>
            <person name="Manci A.M."/>
            <person name="Nielsen D.A."/>
            <person name="Solomon M.B."/>
            <person name="Breakwell D.P."/>
            <person name="Burnett S.H."/>
            <person name="Grose J.H."/>
        </authorList>
    </citation>
    <scope>NUCLEOTIDE SEQUENCE [LARGE SCALE GENOMIC DNA]</scope>
    <source>
        <strain evidence="2 3">KCOM 1279</strain>
    </source>
</reference>
<dbReference type="AlphaFoldDB" id="A0A0M4SC00"/>
<gene>
    <name evidence="2" type="ORF">RN98_01745</name>
</gene>
<proteinExistence type="predicted"/>
<dbReference type="RefSeq" id="WP_023036263.1">
    <property type="nucleotide sequence ID" value="NZ_CP012713.1"/>
</dbReference>
<evidence type="ECO:0000256" key="1">
    <source>
        <dbReference type="SAM" id="Phobius"/>
    </source>
</evidence>
<dbReference type="Proteomes" id="UP000063147">
    <property type="component" value="Chromosome"/>
</dbReference>
<accession>A0A0M4SC00</accession>
<keyword evidence="1" id="KW-0812">Transmembrane</keyword>
<dbReference type="EMBL" id="CP012713">
    <property type="protein sequence ID" value="ALF16975.1"/>
    <property type="molecule type" value="Genomic_DNA"/>
</dbReference>
<feature type="transmembrane region" description="Helical" evidence="1">
    <location>
        <begin position="77"/>
        <end position="98"/>
    </location>
</feature>
<protein>
    <submittedName>
        <fullName evidence="2">Uncharacterized protein</fullName>
    </submittedName>
</protein>
<sequence>MFLLGIVLLISGFIVFSIISMEIGLILGIVGIVAIIVGIVSGSLKSIGKSIRENDDVQEAATNLHDKFADWIDRVGFFKALGIILAICFPIMIVFLWIKG</sequence>
<name>A0A0M4SC00_9FUSO</name>
<evidence type="ECO:0000313" key="2">
    <source>
        <dbReference type="EMBL" id="ALF16975.1"/>
    </source>
</evidence>
<feature type="transmembrane region" description="Helical" evidence="1">
    <location>
        <begin position="6"/>
        <end position="39"/>
    </location>
</feature>